<name>A0ABD2N079_9CUCU</name>
<dbReference type="EMBL" id="JABFTP020000042">
    <property type="protein sequence ID" value="KAL3272041.1"/>
    <property type="molecule type" value="Genomic_DNA"/>
</dbReference>
<dbReference type="AlphaFoldDB" id="A0ABD2N079"/>
<accession>A0ABD2N079</accession>
<sequence length="135" mass="15965">MVLMFGIVNKDSPTNIQKLEIFKNTQRGYFEREFPDNFLSECSDKISQTADFCRNSRREPTSFATDGPVNLKLGRFLFVKTRILELETKFVSIFFVLQLYSNKANNSRFYNLCICRTLFFWIQIFRIQIQVVCSQ</sequence>
<dbReference type="Proteomes" id="UP001516400">
    <property type="component" value="Unassembled WGS sequence"/>
</dbReference>
<proteinExistence type="predicted"/>
<comment type="caution">
    <text evidence="1">The sequence shown here is derived from an EMBL/GenBank/DDBJ whole genome shotgun (WGS) entry which is preliminary data.</text>
</comment>
<gene>
    <name evidence="1" type="ORF">HHI36_022503</name>
</gene>
<organism evidence="1 2">
    <name type="scientific">Cryptolaemus montrouzieri</name>
    <dbReference type="NCBI Taxonomy" id="559131"/>
    <lineage>
        <taxon>Eukaryota</taxon>
        <taxon>Metazoa</taxon>
        <taxon>Ecdysozoa</taxon>
        <taxon>Arthropoda</taxon>
        <taxon>Hexapoda</taxon>
        <taxon>Insecta</taxon>
        <taxon>Pterygota</taxon>
        <taxon>Neoptera</taxon>
        <taxon>Endopterygota</taxon>
        <taxon>Coleoptera</taxon>
        <taxon>Polyphaga</taxon>
        <taxon>Cucujiformia</taxon>
        <taxon>Coccinelloidea</taxon>
        <taxon>Coccinellidae</taxon>
        <taxon>Scymninae</taxon>
        <taxon>Scymnini</taxon>
        <taxon>Cryptolaemus</taxon>
    </lineage>
</organism>
<evidence type="ECO:0000313" key="1">
    <source>
        <dbReference type="EMBL" id="KAL3272041.1"/>
    </source>
</evidence>
<keyword evidence="2" id="KW-1185">Reference proteome</keyword>
<reference evidence="1 2" key="1">
    <citation type="journal article" date="2021" name="BMC Biol.">
        <title>Horizontally acquired antibacterial genes associated with adaptive radiation of ladybird beetles.</title>
        <authorList>
            <person name="Li H.S."/>
            <person name="Tang X.F."/>
            <person name="Huang Y.H."/>
            <person name="Xu Z.Y."/>
            <person name="Chen M.L."/>
            <person name="Du X.Y."/>
            <person name="Qiu B.Y."/>
            <person name="Chen P.T."/>
            <person name="Zhang W."/>
            <person name="Slipinski A."/>
            <person name="Escalona H.E."/>
            <person name="Waterhouse R.M."/>
            <person name="Zwick A."/>
            <person name="Pang H."/>
        </authorList>
    </citation>
    <scope>NUCLEOTIDE SEQUENCE [LARGE SCALE GENOMIC DNA]</scope>
    <source>
        <strain evidence="1">SYSU2018</strain>
    </source>
</reference>
<protein>
    <submittedName>
        <fullName evidence="1">Uncharacterized protein</fullName>
    </submittedName>
</protein>
<evidence type="ECO:0000313" key="2">
    <source>
        <dbReference type="Proteomes" id="UP001516400"/>
    </source>
</evidence>